<evidence type="ECO:0000259" key="2">
    <source>
        <dbReference type="Pfam" id="PF14392"/>
    </source>
</evidence>
<dbReference type="InterPro" id="IPR025836">
    <property type="entry name" value="Zn_knuckle_CX2CX4HX4C"/>
</dbReference>
<dbReference type="PANTHER" id="PTHR31286">
    <property type="entry name" value="GLYCINE-RICH CELL WALL STRUCTURAL PROTEIN 1.8-LIKE"/>
    <property type="match status" value="1"/>
</dbReference>
<evidence type="ECO:0000313" key="3">
    <source>
        <dbReference type="EMBL" id="KAL0408355.1"/>
    </source>
</evidence>
<dbReference type="AlphaFoldDB" id="A0AAW2TTP6"/>
<feature type="compositionally biased region" description="Low complexity" evidence="1">
    <location>
        <begin position="94"/>
        <end position="108"/>
    </location>
</feature>
<organism evidence="3">
    <name type="scientific">Sesamum radiatum</name>
    <name type="common">Black benniseed</name>
    <dbReference type="NCBI Taxonomy" id="300843"/>
    <lineage>
        <taxon>Eukaryota</taxon>
        <taxon>Viridiplantae</taxon>
        <taxon>Streptophyta</taxon>
        <taxon>Embryophyta</taxon>
        <taxon>Tracheophyta</taxon>
        <taxon>Spermatophyta</taxon>
        <taxon>Magnoliopsida</taxon>
        <taxon>eudicotyledons</taxon>
        <taxon>Gunneridae</taxon>
        <taxon>Pentapetalae</taxon>
        <taxon>asterids</taxon>
        <taxon>lamiids</taxon>
        <taxon>Lamiales</taxon>
        <taxon>Pedaliaceae</taxon>
        <taxon>Sesamum</taxon>
    </lineage>
</organism>
<feature type="domain" description="Zinc knuckle CX2CX4HX4C" evidence="2">
    <location>
        <begin position="39"/>
        <end position="85"/>
    </location>
</feature>
<dbReference type="InterPro" id="IPR040256">
    <property type="entry name" value="At4g02000-like"/>
</dbReference>
<evidence type="ECO:0000256" key="1">
    <source>
        <dbReference type="SAM" id="MobiDB-lite"/>
    </source>
</evidence>
<name>A0AAW2TTP6_SESRA</name>
<protein>
    <recommendedName>
        <fullName evidence="2">Zinc knuckle CX2CX4HX4C domain-containing protein</fullName>
    </recommendedName>
</protein>
<comment type="caution">
    <text evidence="3">The sequence shown here is derived from an EMBL/GenBank/DDBJ whole genome shotgun (WGS) entry which is preliminary data.</text>
</comment>
<dbReference type="EMBL" id="JACGWJ010000007">
    <property type="protein sequence ID" value="KAL0408355.1"/>
    <property type="molecule type" value="Genomic_DNA"/>
</dbReference>
<reference evidence="3" key="1">
    <citation type="submission" date="2020-06" db="EMBL/GenBank/DDBJ databases">
        <authorList>
            <person name="Li T."/>
            <person name="Hu X."/>
            <person name="Zhang T."/>
            <person name="Song X."/>
            <person name="Zhang H."/>
            <person name="Dai N."/>
            <person name="Sheng W."/>
            <person name="Hou X."/>
            <person name="Wei L."/>
        </authorList>
    </citation>
    <scope>NUCLEOTIDE SEQUENCE</scope>
    <source>
        <strain evidence="3">G02</strain>
        <tissue evidence="3">Leaf</tissue>
    </source>
</reference>
<dbReference type="Pfam" id="PF14392">
    <property type="entry name" value="zf-CCHC_4"/>
    <property type="match status" value="1"/>
</dbReference>
<reference evidence="3" key="2">
    <citation type="journal article" date="2024" name="Plant">
        <title>Genomic evolution and insights into agronomic trait innovations of Sesamum species.</title>
        <authorList>
            <person name="Miao H."/>
            <person name="Wang L."/>
            <person name="Qu L."/>
            <person name="Liu H."/>
            <person name="Sun Y."/>
            <person name="Le M."/>
            <person name="Wang Q."/>
            <person name="Wei S."/>
            <person name="Zheng Y."/>
            <person name="Lin W."/>
            <person name="Duan Y."/>
            <person name="Cao H."/>
            <person name="Xiong S."/>
            <person name="Wang X."/>
            <person name="Wei L."/>
            <person name="Li C."/>
            <person name="Ma Q."/>
            <person name="Ju M."/>
            <person name="Zhao R."/>
            <person name="Li G."/>
            <person name="Mu C."/>
            <person name="Tian Q."/>
            <person name="Mei H."/>
            <person name="Zhang T."/>
            <person name="Gao T."/>
            <person name="Zhang H."/>
        </authorList>
    </citation>
    <scope>NUCLEOTIDE SEQUENCE</scope>
    <source>
        <strain evidence="3">G02</strain>
    </source>
</reference>
<gene>
    <name evidence="3" type="ORF">Sradi_1769900</name>
</gene>
<dbReference type="PANTHER" id="PTHR31286:SF167">
    <property type="entry name" value="OS09G0268800 PROTEIN"/>
    <property type="match status" value="1"/>
</dbReference>
<accession>A0AAW2TTP6</accession>
<sequence length="114" mass="12835">MNRGIATHIGNRLGISCDMEMDETGRSWGASLRIRATINVNNPLKRALKIRTTMGDEIMMFFTYERLPKFCYYCGCLEHIAKYCETHFAEEFSDPGTDTPTDPGSSTSADEHMG</sequence>
<proteinExistence type="predicted"/>
<feature type="region of interest" description="Disordered" evidence="1">
    <location>
        <begin position="92"/>
        <end position="114"/>
    </location>
</feature>